<dbReference type="InterPro" id="IPR015422">
    <property type="entry name" value="PyrdxlP-dep_Trfase_small"/>
</dbReference>
<evidence type="ECO:0000256" key="2">
    <source>
        <dbReference type="ARBA" id="ARBA00022576"/>
    </source>
</evidence>
<gene>
    <name evidence="6" type="ORF">ACEVAQ_08040</name>
</gene>
<reference evidence="6 7" key="1">
    <citation type="submission" date="2024-09" db="EMBL/GenBank/DDBJ databases">
        <title>Elucidation of the Bokeelamides from Bacteria Associated with Moon Snail Egg Collars.</title>
        <authorList>
            <person name="Campbell R."/>
            <person name="Piedl K."/>
            <person name="Mevers E."/>
        </authorList>
    </citation>
    <scope>NUCLEOTIDE SEQUENCE [LARGE SCALE GENOMIC DNA]</scope>
    <source>
        <strain evidence="6 7">EM133</strain>
    </source>
</reference>
<proteinExistence type="inferred from homology"/>
<evidence type="ECO:0000256" key="4">
    <source>
        <dbReference type="ARBA" id="ARBA00022898"/>
    </source>
</evidence>
<dbReference type="InterPro" id="IPR015421">
    <property type="entry name" value="PyrdxlP-dep_Trfase_major"/>
</dbReference>
<protein>
    <submittedName>
        <fullName evidence="6">Aminotransferase</fullName>
    </submittedName>
</protein>
<dbReference type="InterPro" id="IPR049704">
    <property type="entry name" value="Aminotrans_3_PPA_site"/>
</dbReference>
<dbReference type="PROSITE" id="PS00600">
    <property type="entry name" value="AA_TRANSFER_CLASS_3"/>
    <property type="match status" value="1"/>
</dbReference>
<name>A0ABW7MAN6_9GAMM</name>
<keyword evidence="7" id="KW-1185">Reference proteome</keyword>
<dbReference type="NCBIfam" id="NF004767">
    <property type="entry name" value="PRK06105.1"/>
    <property type="match status" value="1"/>
</dbReference>
<keyword evidence="4 5" id="KW-0663">Pyridoxal phosphate</keyword>
<sequence>MQCIIYKLSVSVEITAMPSLHTPPTSTIAQVDRRYHLHSQTNMRRHQRQGPLVIERGDGVHVIDEHGQAYIEGMSGLWCASLGFSNRRLAGAAQRQLETLPYYHTFNHRVPAVTARLAERICELAKMPEAKVFFACSGSEANDSMIKMAWAYHRARGNPQKRKVIAHQRGFHGSTVMGASLSGLPNMHAAFGLPLDGVIHVDCPHHYRNGQAGESEAEFCARLVNQLEKRIEAEGPQNIAAFISEPIMGAGGVIVPPAGYFAAVQALLARHDILMLADEIICGFGRTGQWFGHQTMGFTPDLMACAKSLSAGYQPISCVLVSAPVYAVLEEQSSELDGFGHGFTYSGHPVAAAVALEALDIYREMNVPLHTAAMGRELHQCLSPLLDHPLIGEIRGIGLVAGLELVEDKASRASFPARLAIGAQVELAARRHGLIVRNMGDAIALAPPYIIDAEQIREMVARLRAALDEVYHANGQRP</sequence>
<dbReference type="GO" id="GO:0008483">
    <property type="term" value="F:transaminase activity"/>
    <property type="evidence" value="ECO:0007669"/>
    <property type="project" value="UniProtKB-KW"/>
</dbReference>
<organism evidence="6 7">
    <name type="scientific">Ectopseudomonas khazarica</name>
    <dbReference type="NCBI Taxonomy" id="2502979"/>
    <lineage>
        <taxon>Bacteria</taxon>
        <taxon>Pseudomonadati</taxon>
        <taxon>Pseudomonadota</taxon>
        <taxon>Gammaproteobacteria</taxon>
        <taxon>Pseudomonadales</taxon>
        <taxon>Pseudomonadaceae</taxon>
        <taxon>Ectopseudomonas</taxon>
    </lineage>
</organism>
<dbReference type="RefSeq" id="WP_395272599.1">
    <property type="nucleotide sequence ID" value="NZ_JBHEGD010000001.1"/>
</dbReference>
<dbReference type="Pfam" id="PF00202">
    <property type="entry name" value="Aminotran_3"/>
    <property type="match status" value="1"/>
</dbReference>
<evidence type="ECO:0000313" key="7">
    <source>
        <dbReference type="Proteomes" id="UP001609932"/>
    </source>
</evidence>
<keyword evidence="3" id="KW-0808">Transferase</keyword>
<dbReference type="Proteomes" id="UP001609932">
    <property type="component" value="Unassembled WGS sequence"/>
</dbReference>
<dbReference type="InterPro" id="IPR015424">
    <property type="entry name" value="PyrdxlP-dep_Trfase"/>
</dbReference>
<evidence type="ECO:0000256" key="3">
    <source>
        <dbReference type="ARBA" id="ARBA00022679"/>
    </source>
</evidence>
<dbReference type="CDD" id="cd00610">
    <property type="entry name" value="OAT_like"/>
    <property type="match status" value="1"/>
</dbReference>
<dbReference type="InterPro" id="IPR005814">
    <property type="entry name" value="Aminotrans_3"/>
</dbReference>
<dbReference type="PANTHER" id="PTHR42684">
    <property type="entry name" value="ADENOSYLMETHIONINE-8-AMINO-7-OXONONANOATE AMINOTRANSFERASE"/>
    <property type="match status" value="1"/>
</dbReference>
<dbReference type="SUPFAM" id="SSF53383">
    <property type="entry name" value="PLP-dependent transferases"/>
    <property type="match status" value="1"/>
</dbReference>
<dbReference type="EMBL" id="JBHEGD010000001">
    <property type="protein sequence ID" value="MFH6598657.1"/>
    <property type="molecule type" value="Genomic_DNA"/>
</dbReference>
<evidence type="ECO:0000256" key="1">
    <source>
        <dbReference type="ARBA" id="ARBA00001933"/>
    </source>
</evidence>
<comment type="cofactor">
    <cofactor evidence="1">
        <name>pyridoxal 5'-phosphate</name>
        <dbReference type="ChEBI" id="CHEBI:597326"/>
    </cofactor>
</comment>
<accession>A0ABW7MAN6</accession>
<evidence type="ECO:0000313" key="6">
    <source>
        <dbReference type="EMBL" id="MFH6598657.1"/>
    </source>
</evidence>
<comment type="similarity">
    <text evidence="5">Belongs to the class-III pyridoxal-phosphate-dependent aminotransferase family.</text>
</comment>
<evidence type="ECO:0000256" key="5">
    <source>
        <dbReference type="RuleBase" id="RU003560"/>
    </source>
</evidence>
<comment type="caution">
    <text evidence="6">The sequence shown here is derived from an EMBL/GenBank/DDBJ whole genome shotgun (WGS) entry which is preliminary data.</text>
</comment>
<keyword evidence="2 6" id="KW-0032">Aminotransferase</keyword>
<dbReference type="Gene3D" id="3.40.640.10">
    <property type="entry name" value="Type I PLP-dependent aspartate aminotransferase-like (Major domain)"/>
    <property type="match status" value="1"/>
</dbReference>
<dbReference type="PANTHER" id="PTHR42684:SF3">
    <property type="entry name" value="ADENOSYLMETHIONINE-8-AMINO-7-OXONONANOATE AMINOTRANSFERASE"/>
    <property type="match status" value="1"/>
</dbReference>
<dbReference type="Gene3D" id="3.90.1150.10">
    <property type="entry name" value="Aspartate Aminotransferase, domain 1"/>
    <property type="match status" value="1"/>
</dbReference>